<comment type="caution">
    <text evidence="15">The sequence shown here is derived from an EMBL/GenBank/DDBJ whole genome shotgun (WGS) entry which is preliminary data.</text>
</comment>
<dbReference type="Pfam" id="PF00725">
    <property type="entry name" value="3HCDH"/>
    <property type="match status" value="2"/>
</dbReference>
<dbReference type="GO" id="GO:0004300">
    <property type="term" value="F:enoyl-CoA hydratase activity"/>
    <property type="evidence" value="ECO:0007669"/>
    <property type="project" value="UniProtKB-ARBA"/>
</dbReference>
<reference evidence="15 16" key="1">
    <citation type="submission" date="2019-03" db="EMBL/GenBank/DDBJ databases">
        <title>Draft genome of Gammaproteobacteria bacterium LSUCC0057, a member of the SAR92 clade.</title>
        <authorList>
            <person name="Lanclos V.C."/>
            <person name="Doiron C."/>
            <person name="Henson M.W."/>
            <person name="Thrash J.C."/>
        </authorList>
    </citation>
    <scope>NUCLEOTIDE SEQUENCE [LARGE SCALE GENOMIC DNA]</scope>
    <source>
        <strain evidence="15 16">LSUCC0057</strain>
    </source>
</reference>
<sequence length="700" mass="73177">MSESPISCQFENAIGVIVIDNPPVNALSQAVRAGLLSAIEACEANRDCRAVVLLCAGRTFVAGADVREFGQPPSEPYLPDLLNRIEACSKPVVVALHGTALGGGFELALAGHYRIALESAKVGLPEVKLGLIPGAGGTQRLPRAAGFNTALQMATSGVPSAVAALLECGAIDRVVSGDAQTLRAAALSYADELIAAGAVVRPLSAQTVAVSGDEQQLIAASRAALGKRARGQQAPLAALQSVTNSLTMSFAEGLAAERELFLSCRSSSQSRAMRHAFFAERAVSKVSAAAAAKPQAVTKVGVIGAGTMGSGIAMCFASAGIDVVLLELSAENLQRGLATIADRYADAVAKGRLTEAGRSTALSKVSGSCDYSDFADVDLVVEAAFESMAVKRDIFAKLDQVCKPSAILATNTSYLDVDEIAAVTQRPAQVVGMHFFSPAHVMKLLEVVNAAQTSAEALATAMAVGKQIGKIAVAVGVCYGFVGNRMYSAYGREANRLLLEGATPEQIDSAMTEWGMAMGPLSVADLSGIDIGYKARSERQPPIDDPLYFLPANRLAEAGLLGQKTGSGFYHYGDGGKQPNPQALQLVRAAATEQAVPQRSYSAEQISQRLLAALVNEGCRILEEGIAERASDIDVIWLNGYGFPRYRGGPMCWADEVGLDAVLATVEACAAEPGDRYWVPAKLLQTLVAQGATLADYQNH</sequence>
<evidence type="ECO:0000256" key="8">
    <source>
        <dbReference type="ARBA" id="ARBA00023140"/>
    </source>
</evidence>
<accession>A0A4Y8UJ34</accession>
<evidence type="ECO:0000256" key="10">
    <source>
        <dbReference type="ARBA" id="ARBA00023239"/>
    </source>
</evidence>
<dbReference type="Gene3D" id="3.90.226.10">
    <property type="entry name" value="2-enoyl-CoA Hydratase, Chain A, domain 1"/>
    <property type="match status" value="1"/>
</dbReference>
<keyword evidence="10" id="KW-0456">Lyase</keyword>
<evidence type="ECO:0000256" key="3">
    <source>
        <dbReference type="ARBA" id="ARBA00022832"/>
    </source>
</evidence>
<evidence type="ECO:0000313" key="15">
    <source>
        <dbReference type="EMBL" id="TFH68720.1"/>
    </source>
</evidence>
<feature type="domain" description="3-hydroxyacyl-CoA dehydrogenase C-terminal" evidence="13">
    <location>
        <begin position="480"/>
        <end position="572"/>
    </location>
</feature>
<dbReference type="OrthoDB" id="5389341at2"/>
<proteinExistence type="predicted"/>
<organism evidence="15 16">
    <name type="scientific">Gammaproteobacteria bacterium LSUCC0057</name>
    <dbReference type="NCBI Taxonomy" id="2559237"/>
    <lineage>
        <taxon>Bacteria</taxon>
        <taxon>Pseudomonadati</taxon>
        <taxon>Pseudomonadota</taxon>
        <taxon>Gammaproteobacteria</taxon>
        <taxon>Cellvibrionales</taxon>
        <taxon>Porticoccaceae</taxon>
        <taxon>SAR92 clade</taxon>
    </lineage>
</organism>
<dbReference type="InterPro" id="IPR006176">
    <property type="entry name" value="3-OHacyl-CoA_DH_NAD-bd"/>
</dbReference>
<gene>
    <name evidence="15" type="ORF">E3W66_01830</name>
</gene>
<dbReference type="Proteomes" id="UP000298133">
    <property type="component" value="Unassembled WGS sequence"/>
</dbReference>
<evidence type="ECO:0000256" key="11">
    <source>
        <dbReference type="ARBA" id="ARBA00023268"/>
    </source>
</evidence>
<evidence type="ECO:0000256" key="9">
    <source>
        <dbReference type="ARBA" id="ARBA00023235"/>
    </source>
</evidence>
<dbReference type="CDD" id="cd06558">
    <property type="entry name" value="crotonase-like"/>
    <property type="match status" value="1"/>
</dbReference>
<dbReference type="SUPFAM" id="SSF51735">
    <property type="entry name" value="NAD(P)-binding Rossmann-fold domains"/>
    <property type="match status" value="1"/>
</dbReference>
<evidence type="ECO:0000259" key="13">
    <source>
        <dbReference type="Pfam" id="PF00725"/>
    </source>
</evidence>
<feature type="domain" description="3-hydroxyacyl-CoA dehydrogenase C-terminal" evidence="13">
    <location>
        <begin position="606"/>
        <end position="691"/>
    </location>
</feature>
<evidence type="ECO:0000256" key="4">
    <source>
        <dbReference type="ARBA" id="ARBA00022963"/>
    </source>
</evidence>
<keyword evidence="11" id="KW-0511">Multifunctional enzyme</keyword>
<dbReference type="AlphaFoldDB" id="A0A4Y8UJ34"/>
<dbReference type="Gene3D" id="1.10.1040.50">
    <property type="match status" value="1"/>
</dbReference>
<dbReference type="InterPro" id="IPR029045">
    <property type="entry name" value="ClpP/crotonase-like_dom_sf"/>
</dbReference>
<dbReference type="InterPro" id="IPR001753">
    <property type="entry name" value="Enoyl-CoA_hydra/iso"/>
</dbReference>
<evidence type="ECO:0000256" key="6">
    <source>
        <dbReference type="ARBA" id="ARBA00023027"/>
    </source>
</evidence>
<feature type="domain" description="3-hydroxyacyl-CoA dehydrogenase NAD binding" evidence="14">
    <location>
        <begin position="299"/>
        <end position="476"/>
    </location>
</feature>
<protein>
    <submittedName>
        <fullName evidence="15">3-hydroxyacyl-CoA dehydrogenase</fullName>
    </submittedName>
</protein>
<dbReference type="GO" id="GO:0003857">
    <property type="term" value="F:(3S)-3-hydroxyacyl-CoA dehydrogenase (NAD+) activity"/>
    <property type="evidence" value="ECO:0007669"/>
    <property type="project" value="UniProtKB-EC"/>
</dbReference>
<dbReference type="InterPro" id="IPR036291">
    <property type="entry name" value="NAD(P)-bd_dom_sf"/>
</dbReference>
<dbReference type="GO" id="GO:0016853">
    <property type="term" value="F:isomerase activity"/>
    <property type="evidence" value="ECO:0007669"/>
    <property type="project" value="UniProtKB-KW"/>
</dbReference>
<dbReference type="Pfam" id="PF02737">
    <property type="entry name" value="3HCDH_N"/>
    <property type="match status" value="1"/>
</dbReference>
<keyword evidence="3" id="KW-0276">Fatty acid metabolism</keyword>
<keyword evidence="5" id="KW-0560">Oxidoreductase</keyword>
<evidence type="ECO:0000256" key="2">
    <source>
        <dbReference type="ARBA" id="ARBA00005005"/>
    </source>
</evidence>
<keyword evidence="9" id="KW-0413">Isomerase</keyword>
<dbReference type="GO" id="GO:0070403">
    <property type="term" value="F:NAD+ binding"/>
    <property type="evidence" value="ECO:0007669"/>
    <property type="project" value="InterPro"/>
</dbReference>
<evidence type="ECO:0000256" key="1">
    <source>
        <dbReference type="ARBA" id="ARBA00004275"/>
    </source>
</evidence>
<evidence type="ECO:0000256" key="12">
    <source>
        <dbReference type="ARBA" id="ARBA00049556"/>
    </source>
</evidence>
<evidence type="ECO:0000256" key="5">
    <source>
        <dbReference type="ARBA" id="ARBA00023002"/>
    </source>
</evidence>
<dbReference type="EMBL" id="SPIA01000001">
    <property type="protein sequence ID" value="TFH68720.1"/>
    <property type="molecule type" value="Genomic_DNA"/>
</dbReference>
<dbReference type="Pfam" id="PF00378">
    <property type="entry name" value="ECH_1"/>
    <property type="match status" value="1"/>
</dbReference>
<dbReference type="Gene3D" id="3.40.50.720">
    <property type="entry name" value="NAD(P)-binding Rossmann-like Domain"/>
    <property type="match status" value="1"/>
</dbReference>
<dbReference type="SUPFAM" id="SSF48179">
    <property type="entry name" value="6-phosphogluconate dehydrogenase C-terminal domain-like"/>
    <property type="match status" value="2"/>
</dbReference>
<name>A0A4Y8UJ34_9GAMM</name>
<keyword evidence="6" id="KW-0520">NAD</keyword>
<keyword evidence="4" id="KW-0442">Lipid degradation</keyword>
<evidence type="ECO:0000313" key="16">
    <source>
        <dbReference type="Proteomes" id="UP000298133"/>
    </source>
</evidence>
<dbReference type="GO" id="GO:0006635">
    <property type="term" value="P:fatty acid beta-oxidation"/>
    <property type="evidence" value="ECO:0007669"/>
    <property type="project" value="UniProtKB-UniPathway"/>
</dbReference>
<comment type="catalytic activity">
    <reaction evidence="12">
        <text>a (3S)-3-hydroxyacyl-CoA + NAD(+) = a 3-oxoacyl-CoA + NADH + H(+)</text>
        <dbReference type="Rhea" id="RHEA:22432"/>
        <dbReference type="ChEBI" id="CHEBI:15378"/>
        <dbReference type="ChEBI" id="CHEBI:57318"/>
        <dbReference type="ChEBI" id="CHEBI:57540"/>
        <dbReference type="ChEBI" id="CHEBI:57945"/>
        <dbReference type="ChEBI" id="CHEBI:90726"/>
        <dbReference type="EC" id="1.1.1.35"/>
    </reaction>
</comment>
<keyword evidence="8" id="KW-0576">Peroxisome</keyword>
<comment type="pathway">
    <text evidence="2">Lipid metabolism; fatty acid beta-oxidation.</text>
</comment>
<dbReference type="PANTHER" id="PTHR23309">
    <property type="entry name" value="3-HYDROXYACYL-COA DEHYROGENASE"/>
    <property type="match status" value="1"/>
</dbReference>
<dbReference type="InterPro" id="IPR006108">
    <property type="entry name" value="3HC_DH_C"/>
</dbReference>
<dbReference type="UniPathway" id="UPA00659"/>
<dbReference type="InterPro" id="IPR008927">
    <property type="entry name" value="6-PGluconate_DH-like_C_sf"/>
</dbReference>
<evidence type="ECO:0000256" key="7">
    <source>
        <dbReference type="ARBA" id="ARBA00023098"/>
    </source>
</evidence>
<keyword evidence="16" id="KW-1185">Reference proteome</keyword>
<keyword evidence="7" id="KW-0443">Lipid metabolism</keyword>
<dbReference type="FunFam" id="1.10.1040.50:FF:000006">
    <property type="entry name" value="Peroxisomal bifunctional enzyme"/>
    <property type="match status" value="1"/>
</dbReference>
<evidence type="ECO:0000259" key="14">
    <source>
        <dbReference type="Pfam" id="PF02737"/>
    </source>
</evidence>
<dbReference type="SUPFAM" id="SSF52096">
    <property type="entry name" value="ClpP/crotonase"/>
    <property type="match status" value="1"/>
</dbReference>
<dbReference type="FunFam" id="3.40.50.720:FF:000009">
    <property type="entry name" value="Fatty oxidation complex, alpha subunit"/>
    <property type="match status" value="1"/>
</dbReference>
<comment type="subcellular location">
    <subcellularLocation>
        <location evidence="1">Peroxisome</location>
    </subcellularLocation>
</comment>